<name>A0ABY6PWQ5_9ACTN</name>
<keyword evidence="1" id="KW-0472">Membrane</keyword>
<keyword evidence="3" id="KW-1185">Reference proteome</keyword>
<protein>
    <submittedName>
        <fullName evidence="2">DUF4184 family protein</fullName>
    </submittedName>
</protein>
<proteinExistence type="predicted"/>
<dbReference type="Proteomes" id="UP001164963">
    <property type="component" value="Chromosome"/>
</dbReference>
<feature type="transmembrane region" description="Helical" evidence="1">
    <location>
        <begin position="120"/>
        <end position="140"/>
    </location>
</feature>
<keyword evidence="1" id="KW-1133">Transmembrane helix</keyword>
<feature type="transmembrane region" description="Helical" evidence="1">
    <location>
        <begin position="242"/>
        <end position="263"/>
    </location>
</feature>
<organism evidence="2 3">
    <name type="scientific">Streptomyces drozdowiczii</name>
    <dbReference type="NCBI Taxonomy" id="202862"/>
    <lineage>
        <taxon>Bacteria</taxon>
        <taxon>Bacillati</taxon>
        <taxon>Actinomycetota</taxon>
        <taxon>Actinomycetes</taxon>
        <taxon>Kitasatosporales</taxon>
        <taxon>Streptomycetaceae</taxon>
        <taxon>Streptomyces</taxon>
    </lineage>
</organism>
<sequence length="291" mass="30458">MPFTLSHAAAVLPGIRRDGAGRGPLLASALVAGSFAPDLTYFADSVIPGAMEFGEVTHAVWGVVTVDVLITAVALGLWLLLRDPLVALLPERWRGRVHAWLRGGGAPTGPGRRGLGARDAGWFAVSAVIGSATHVVWDAFTHHDRWGVRLVPGLDGSVAGYPVFTLVQYGTSAPALLLLAWFTASGLRRTGDRPVPASVPVLTGWVRGWALASIGLCAVLGTAHRCARWYAYHGHIDTPLDIIPTACFGAGAGLAAGLLLYAAAVRLAPVRREAEPAGVPADPGRKRSVGR</sequence>
<keyword evidence="1" id="KW-0812">Transmembrane</keyword>
<feature type="transmembrane region" description="Helical" evidence="1">
    <location>
        <begin position="59"/>
        <end position="81"/>
    </location>
</feature>
<dbReference type="Pfam" id="PF13803">
    <property type="entry name" value="DUF4184"/>
    <property type="match status" value="1"/>
</dbReference>
<evidence type="ECO:0000313" key="2">
    <source>
        <dbReference type="EMBL" id="UZK56769.1"/>
    </source>
</evidence>
<evidence type="ECO:0000256" key="1">
    <source>
        <dbReference type="SAM" id="Phobius"/>
    </source>
</evidence>
<dbReference type="EMBL" id="CP098740">
    <property type="protein sequence ID" value="UZK56769.1"/>
    <property type="molecule type" value="Genomic_DNA"/>
</dbReference>
<dbReference type="InterPro" id="IPR025238">
    <property type="entry name" value="DUF4184"/>
</dbReference>
<feature type="transmembrane region" description="Helical" evidence="1">
    <location>
        <begin position="160"/>
        <end position="183"/>
    </location>
</feature>
<reference evidence="2" key="1">
    <citation type="journal article" date="2022" name="Front. Microbiol.">
        <title>Mirubactin C rescues the lethal effect of cell wall biosynthesis mutations in Bacillus subtilis.</title>
        <authorList>
            <person name="Kepplinger B."/>
            <person name="Wen X."/>
            <person name="Tyler A.R."/>
            <person name="Kim B.Y."/>
            <person name="Brown J."/>
            <person name="Banks P."/>
            <person name="Dashti Y."/>
            <person name="Mackenzie E.S."/>
            <person name="Wills C."/>
            <person name="Kawai Y."/>
            <person name="Waldron K.J."/>
            <person name="Allenby N.E.E."/>
            <person name="Wu L.J."/>
            <person name="Hall M.J."/>
            <person name="Errington J."/>
        </authorList>
    </citation>
    <scope>NUCLEOTIDE SEQUENCE</scope>
    <source>
        <strain evidence="2">MDA8-470</strain>
    </source>
</reference>
<dbReference type="RefSeq" id="WP_265544913.1">
    <property type="nucleotide sequence ID" value="NZ_CP098740.1"/>
</dbReference>
<feature type="transmembrane region" description="Helical" evidence="1">
    <location>
        <begin position="204"/>
        <end position="222"/>
    </location>
</feature>
<gene>
    <name evidence="2" type="ORF">NEH16_24215</name>
</gene>
<evidence type="ECO:0000313" key="3">
    <source>
        <dbReference type="Proteomes" id="UP001164963"/>
    </source>
</evidence>
<accession>A0ABY6PWQ5</accession>